<proteinExistence type="predicted"/>
<dbReference type="GO" id="GO:0032875">
    <property type="term" value="P:regulation of DNA endoreduplication"/>
    <property type="evidence" value="ECO:0007669"/>
    <property type="project" value="InterPro"/>
</dbReference>
<evidence type="ECO:0000256" key="2">
    <source>
        <dbReference type="ARBA" id="ARBA00023306"/>
    </source>
</evidence>
<organism evidence="3 4">
    <name type="scientific">Linum tenue</name>
    <dbReference type="NCBI Taxonomy" id="586396"/>
    <lineage>
        <taxon>Eukaryota</taxon>
        <taxon>Viridiplantae</taxon>
        <taxon>Streptophyta</taxon>
        <taxon>Embryophyta</taxon>
        <taxon>Tracheophyta</taxon>
        <taxon>Spermatophyta</taxon>
        <taxon>Magnoliopsida</taxon>
        <taxon>eudicotyledons</taxon>
        <taxon>Gunneridae</taxon>
        <taxon>Pentapetalae</taxon>
        <taxon>rosids</taxon>
        <taxon>fabids</taxon>
        <taxon>Malpighiales</taxon>
        <taxon>Linaceae</taxon>
        <taxon>Linum</taxon>
    </lineage>
</organism>
<comment type="caution">
    <text evidence="3">The sequence shown here is derived from an EMBL/GenBank/DDBJ whole genome shotgun (WGS) entry which is preliminary data.</text>
</comment>
<sequence length="185" mass="20598">MSADLDSRPSLPKIQVGISLRKTPRACSDGGKDDIAVLNDNSYRDEECQTPKSAEFKIPAILRCPSAPRKLKSAPISCKRKQVSELPFFDVVNRVEVESFFRSGFQMAKRISTPISSPCNFLKEKQSIDRRPRRTVSYRWSSINSLSVTEQSTSGIVSRQGSMANQINLPDGGDGSMFGSMRQEF</sequence>
<dbReference type="GO" id="GO:0004860">
    <property type="term" value="F:protein kinase inhibitor activity"/>
    <property type="evidence" value="ECO:0007669"/>
    <property type="project" value="UniProtKB-KW"/>
</dbReference>
<dbReference type="AlphaFoldDB" id="A0AAV0KXQ0"/>
<evidence type="ECO:0000256" key="1">
    <source>
        <dbReference type="ARBA" id="ARBA00023013"/>
    </source>
</evidence>
<keyword evidence="4" id="KW-1185">Reference proteome</keyword>
<dbReference type="Proteomes" id="UP001154282">
    <property type="component" value="Unassembled WGS sequence"/>
</dbReference>
<keyword evidence="2" id="KW-0131">Cell cycle</keyword>
<evidence type="ECO:0000313" key="4">
    <source>
        <dbReference type="Proteomes" id="UP001154282"/>
    </source>
</evidence>
<accession>A0AAV0KXQ0</accession>
<reference evidence="3" key="1">
    <citation type="submission" date="2022-08" db="EMBL/GenBank/DDBJ databases">
        <authorList>
            <person name="Gutierrez-Valencia J."/>
        </authorList>
    </citation>
    <scope>NUCLEOTIDE SEQUENCE</scope>
</reference>
<dbReference type="PANTHER" id="PTHR33142">
    <property type="entry name" value="CYCLIN-DEPENDENT PROTEIN KINASE INHIBITOR SMR13"/>
    <property type="match status" value="1"/>
</dbReference>
<gene>
    <name evidence="3" type="ORF">LITE_LOCUS20839</name>
</gene>
<protein>
    <submittedName>
        <fullName evidence="3">Uncharacterized protein</fullName>
    </submittedName>
</protein>
<dbReference type="InterPro" id="IPR040389">
    <property type="entry name" value="SMR"/>
</dbReference>
<name>A0AAV0KXQ0_9ROSI</name>
<dbReference type="PANTHER" id="PTHR33142:SF13">
    <property type="entry name" value="CYCLIN-DEPENDENT PROTEIN KINASE INHIBITOR SMR1"/>
    <property type="match status" value="1"/>
</dbReference>
<keyword evidence="1" id="KW-0649">Protein kinase inhibitor</keyword>
<evidence type="ECO:0000313" key="3">
    <source>
        <dbReference type="EMBL" id="CAI0426550.1"/>
    </source>
</evidence>
<dbReference type="EMBL" id="CAMGYJ010000005">
    <property type="protein sequence ID" value="CAI0426550.1"/>
    <property type="molecule type" value="Genomic_DNA"/>
</dbReference>